<name>A0A418QKS0_9BACT</name>
<dbReference type="Proteomes" id="UP000284250">
    <property type="component" value="Unassembled WGS sequence"/>
</dbReference>
<reference evidence="2 3" key="1">
    <citation type="submission" date="2018-09" db="EMBL/GenBank/DDBJ databases">
        <authorList>
            <person name="Zeman M."/>
            <person name="Pardy F."/>
        </authorList>
    </citation>
    <scope>NUCLEOTIDE SEQUENCE [LARGE SCALE GENOMIC DNA]</scope>
    <source>
        <strain evidence="2 3">CCM 8852</strain>
    </source>
</reference>
<keyword evidence="3" id="KW-1185">Reference proteome</keyword>
<dbReference type="PANTHER" id="PTHR43441:SF3">
    <property type="entry name" value="ACETYLTRANSFERASE"/>
    <property type="match status" value="1"/>
</dbReference>
<dbReference type="EMBL" id="QYCN01000050">
    <property type="protein sequence ID" value="RIY05700.1"/>
    <property type="molecule type" value="Genomic_DNA"/>
</dbReference>
<dbReference type="OrthoDB" id="883856at2"/>
<dbReference type="GO" id="GO:1990189">
    <property type="term" value="F:protein N-terminal-serine acetyltransferase activity"/>
    <property type="evidence" value="ECO:0007669"/>
    <property type="project" value="TreeGrafter"/>
</dbReference>
<dbReference type="Pfam" id="PF13302">
    <property type="entry name" value="Acetyltransf_3"/>
    <property type="match status" value="1"/>
</dbReference>
<dbReference type="Gene3D" id="3.40.630.30">
    <property type="match status" value="1"/>
</dbReference>
<dbReference type="GO" id="GO:0008999">
    <property type="term" value="F:protein-N-terminal-alanine acetyltransferase activity"/>
    <property type="evidence" value="ECO:0007669"/>
    <property type="project" value="TreeGrafter"/>
</dbReference>
<evidence type="ECO:0000313" key="3">
    <source>
        <dbReference type="Proteomes" id="UP000284250"/>
    </source>
</evidence>
<keyword evidence="2" id="KW-0808">Transferase</keyword>
<dbReference type="AlphaFoldDB" id="A0A418QKS0"/>
<dbReference type="GO" id="GO:0005737">
    <property type="term" value="C:cytoplasm"/>
    <property type="evidence" value="ECO:0007669"/>
    <property type="project" value="TreeGrafter"/>
</dbReference>
<accession>A0A418QKS0</accession>
<dbReference type="SUPFAM" id="SSF55729">
    <property type="entry name" value="Acyl-CoA N-acyltransferases (Nat)"/>
    <property type="match status" value="1"/>
</dbReference>
<protein>
    <submittedName>
        <fullName evidence="2">N-acetyltransferase</fullName>
    </submittedName>
</protein>
<evidence type="ECO:0000313" key="2">
    <source>
        <dbReference type="EMBL" id="RIY05700.1"/>
    </source>
</evidence>
<sequence>MPNLPAPDEGLTTPRLLLRPWQPPDAAVLLQLIETDRTRLLRDFPKTTAAIQDLASAARFIADKMADWSRQAEFQLSIWEKASGQCIGFISFKNVEWSVPRAELAYLVASGHEGQGLMTEAGRAAVRWAFEQLRMERLYCHASTQNARSLALALRLGLQREGVLRHNFRGGDGQLTDSVVSGLIKADFSGDAPQTA</sequence>
<proteinExistence type="predicted"/>
<dbReference type="InterPro" id="IPR000182">
    <property type="entry name" value="GNAT_dom"/>
</dbReference>
<dbReference type="InterPro" id="IPR051908">
    <property type="entry name" value="Ribosomal_N-acetyltransferase"/>
</dbReference>
<comment type="caution">
    <text evidence="2">The sequence shown here is derived from an EMBL/GenBank/DDBJ whole genome shotgun (WGS) entry which is preliminary data.</text>
</comment>
<dbReference type="InterPro" id="IPR016181">
    <property type="entry name" value="Acyl_CoA_acyltransferase"/>
</dbReference>
<feature type="domain" description="N-acetyltransferase" evidence="1">
    <location>
        <begin position="27"/>
        <end position="187"/>
    </location>
</feature>
<reference evidence="2 3" key="2">
    <citation type="submission" date="2019-01" db="EMBL/GenBank/DDBJ databases">
        <title>Hymenobacter humicola sp. nov., isolated from soils in Antarctica.</title>
        <authorList>
            <person name="Sedlacek I."/>
            <person name="Holochova P."/>
            <person name="Kralova S."/>
            <person name="Pantucek R."/>
            <person name="Stankova E."/>
            <person name="Vrbovska V."/>
            <person name="Kristofova L."/>
            <person name="Svec P."/>
            <person name="Busse H.-J."/>
        </authorList>
    </citation>
    <scope>NUCLEOTIDE SEQUENCE [LARGE SCALE GENOMIC DNA]</scope>
    <source>
        <strain evidence="2 3">CCM 8852</strain>
    </source>
</reference>
<dbReference type="PANTHER" id="PTHR43441">
    <property type="entry name" value="RIBOSOMAL-PROTEIN-SERINE ACETYLTRANSFERASE"/>
    <property type="match status" value="1"/>
</dbReference>
<organism evidence="2 3">
    <name type="scientific">Hymenobacter rubripertinctus</name>
    <dbReference type="NCBI Taxonomy" id="2029981"/>
    <lineage>
        <taxon>Bacteria</taxon>
        <taxon>Pseudomonadati</taxon>
        <taxon>Bacteroidota</taxon>
        <taxon>Cytophagia</taxon>
        <taxon>Cytophagales</taxon>
        <taxon>Hymenobacteraceae</taxon>
        <taxon>Hymenobacter</taxon>
    </lineage>
</organism>
<dbReference type="CDD" id="cd04301">
    <property type="entry name" value="NAT_SF"/>
    <property type="match status" value="1"/>
</dbReference>
<dbReference type="PROSITE" id="PS51186">
    <property type="entry name" value="GNAT"/>
    <property type="match status" value="1"/>
</dbReference>
<evidence type="ECO:0000259" key="1">
    <source>
        <dbReference type="PROSITE" id="PS51186"/>
    </source>
</evidence>
<gene>
    <name evidence="2" type="ORF">D0T11_19965</name>
</gene>
<dbReference type="RefSeq" id="WP_119657582.1">
    <property type="nucleotide sequence ID" value="NZ_JBHUOI010000007.1"/>
</dbReference>